<evidence type="ECO:0000313" key="4">
    <source>
        <dbReference type="Proteomes" id="UP000269352"/>
    </source>
</evidence>
<keyword evidence="4" id="KW-1185">Reference proteome</keyword>
<feature type="region of interest" description="Disordered" evidence="1">
    <location>
        <begin position="469"/>
        <end position="504"/>
    </location>
</feature>
<evidence type="ECO:0000313" key="3">
    <source>
        <dbReference type="EMBL" id="GBR73955.1"/>
    </source>
</evidence>
<feature type="compositionally biased region" description="Basic and acidic residues" evidence="1">
    <location>
        <begin position="469"/>
        <end position="479"/>
    </location>
</feature>
<reference evidence="3 4" key="1">
    <citation type="journal article" date="2019" name="ISME J.">
        <title>Genome analyses of uncultured TG2/ZB3 bacteria in 'Margulisbacteria' specifically attached to ectosymbiotic spirochetes of protists in the termite gut.</title>
        <authorList>
            <person name="Utami Y.D."/>
            <person name="Kuwahara H."/>
            <person name="Igai K."/>
            <person name="Murakami T."/>
            <person name="Sugaya K."/>
            <person name="Morikawa T."/>
            <person name="Nagura Y."/>
            <person name="Yuki M."/>
            <person name="Deevong P."/>
            <person name="Inoue T."/>
            <person name="Kihara K."/>
            <person name="Lo N."/>
            <person name="Yamada A."/>
            <person name="Ohkuma M."/>
            <person name="Hongoh Y."/>
        </authorList>
    </citation>
    <scope>NUCLEOTIDE SEQUENCE [LARGE SCALE GENOMIC DNA]</scope>
    <source>
        <strain evidence="3">NkOx7-01</strain>
    </source>
</reference>
<dbReference type="AlphaFoldDB" id="A0A388TC35"/>
<dbReference type="Pfam" id="PF06381">
    <property type="entry name" value="Phage_portal_3"/>
    <property type="match status" value="1"/>
</dbReference>
<dbReference type="Proteomes" id="UP000269352">
    <property type="component" value="Unassembled WGS sequence"/>
</dbReference>
<accession>A0A388TC35</accession>
<organism evidence="3 4">
    <name type="scientific">Termititenax aidoneus</name>
    <dbReference type="NCBI Taxonomy" id="2218524"/>
    <lineage>
        <taxon>Bacteria</taxon>
        <taxon>Bacillati</taxon>
        <taxon>Candidatus Margulisiibacteriota</taxon>
        <taxon>Candidatus Termititenacia</taxon>
        <taxon>Candidatus Termititenacales</taxon>
        <taxon>Candidatus Termititenacaceae</taxon>
        <taxon>Candidatus Termititenax</taxon>
    </lineage>
</organism>
<evidence type="ECO:0000256" key="1">
    <source>
        <dbReference type="SAM" id="MobiDB-lite"/>
    </source>
</evidence>
<gene>
    <name evidence="3" type="ORF">NO1_1211</name>
</gene>
<comment type="caution">
    <text evidence="3">The sequence shown here is derived from an EMBL/GenBank/DDBJ whole genome shotgun (WGS) entry which is preliminary data.</text>
</comment>
<protein>
    <submittedName>
        <fullName evidence="3">Phage portal protein</fullName>
    </submittedName>
</protein>
<sequence length="679" mass="76923">MSKKHRGHGRTFNNSLTELVSIVGAMSGARLSSYNTIAYSANTALITTQHIMLAYLYVNNGIFQAAVQCPIQDALSKGIIIKSDELDDNDIDQILEYMDYNGLWQTIIDFETWRNVYGGAALIINTPAEPSTRLQQLKKGQSFELYDADRWQMTQSQATQNAVGFYEQDPNELKEFNVGGVRIHHSRVIIGKGKRVPWLLRSQMQGWGMSEAERMIRDLNNYLKTQNVLYEILDESKIDVYHVKGLFDAMKTGQVDKVAVRVQRANELKNYLNALVLDLEEKFETKSQTFAGLAEVMNENRIGIAAALRRPMTKLFGLSPSGFSNGDSDLDTYYQLVESDERAFLKPVIRKVVDLVCGYLFGYVPNYKLEFPPLKQMSEKDQEEIKNHKLDRIIKMLDAQLLNPTEAVEVAKKENLLDIETAIERGILPSGDEPPEANTDKVVQIERTNSLKKNDNRIKIIRAFRNDAEFESKHPRQSDGKFGAGGSAEPKPQKKPNQEITDKNAKEIKTRLDKKFDSMAVPMKIIEFSRENYDKLFPDGKVKTPLGEVKMGEHQFEKLQQGRQELLDSMHKTLSDPIAVISEKQDGKWADIYVKSFKGDNKLKGVESVVVDQDGIKVSISTHRRNKNNILNKIRSEAKLTYERLESLNALGSASSSYSKNTSGEASNIYLLTVYHILE</sequence>
<dbReference type="InterPro" id="IPR024459">
    <property type="entry name" value="Acb1-like_N"/>
</dbReference>
<feature type="domain" description="Anti-CBASS protein Acb1-like N-terminal" evidence="2">
    <location>
        <begin position="53"/>
        <end position="392"/>
    </location>
</feature>
<proteinExistence type="predicted"/>
<dbReference type="EMBL" id="BGZN01000025">
    <property type="protein sequence ID" value="GBR73955.1"/>
    <property type="molecule type" value="Genomic_DNA"/>
</dbReference>
<evidence type="ECO:0000259" key="2">
    <source>
        <dbReference type="Pfam" id="PF06381"/>
    </source>
</evidence>
<name>A0A388TC35_TERA1</name>